<dbReference type="Gene3D" id="1.10.4190.10">
    <property type="entry name" value="Urease accessory protein UreF"/>
    <property type="match status" value="1"/>
</dbReference>
<evidence type="ECO:0008006" key="6">
    <source>
        <dbReference type="Google" id="ProtNLM"/>
    </source>
</evidence>
<keyword evidence="2" id="KW-0143">Chaperone</keyword>
<sequence length="244" mass="26827">MEEESVESSKRRKRNGSTDSTLQWSRWQLLDSILPTGGFAHSFGLEAAIQARVVSGPDDLKTFVIHLLENTGSLLLPFVYSATRTPTLENWQKLDQILDATLTNEVSRKASIQQGSALMRAAAVVFTEAPSLKAMRDVSIGSEAVRFHHAPVFGLIWGILGMDSGTSQRAYMFVTMRDVISAATRLNLVGPLGAAVLQHQIALVAEAITEKWMDRPVEEACQTAPLFDTLQGCHGYLFSRLFCS</sequence>
<dbReference type="Proteomes" id="UP001054252">
    <property type="component" value="Unassembled WGS sequence"/>
</dbReference>
<dbReference type="AlphaFoldDB" id="A0AAV5HYH4"/>
<dbReference type="InterPro" id="IPR038277">
    <property type="entry name" value="UreF_sf"/>
</dbReference>
<dbReference type="PIRSF" id="PIRSF009467">
    <property type="entry name" value="Ureas_acces_UreF"/>
    <property type="match status" value="1"/>
</dbReference>
<gene>
    <name evidence="4" type="ORF">SLEP1_g4524</name>
</gene>
<protein>
    <recommendedName>
        <fullName evidence="6">Urease accessory protein F</fullName>
    </recommendedName>
</protein>
<proteinExistence type="inferred from homology"/>
<keyword evidence="5" id="KW-1185">Reference proteome</keyword>
<evidence type="ECO:0000256" key="3">
    <source>
        <dbReference type="ARBA" id="ARBA00046339"/>
    </source>
</evidence>
<organism evidence="4 5">
    <name type="scientific">Rubroshorea leprosula</name>
    <dbReference type="NCBI Taxonomy" id="152421"/>
    <lineage>
        <taxon>Eukaryota</taxon>
        <taxon>Viridiplantae</taxon>
        <taxon>Streptophyta</taxon>
        <taxon>Embryophyta</taxon>
        <taxon>Tracheophyta</taxon>
        <taxon>Spermatophyta</taxon>
        <taxon>Magnoliopsida</taxon>
        <taxon>eudicotyledons</taxon>
        <taxon>Gunneridae</taxon>
        <taxon>Pentapetalae</taxon>
        <taxon>rosids</taxon>
        <taxon>malvids</taxon>
        <taxon>Malvales</taxon>
        <taxon>Dipterocarpaceae</taxon>
        <taxon>Rubroshorea</taxon>
    </lineage>
</organism>
<comment type="similarity">
    <text evidence="3">Belongs to the UreF family.</text>
</comment>
<dbReference type="InterPro" id="IPR002639">
    <property type="entry name" value="UreF"/>
</dbReference>
<dbReference type="PANTHER" id="PTHR33620">
    <property type="entry name" value="UREASE ACCESSORY PROTEIN F"/>
    <property type="match status" value="1"/>
</dbReference>
<evidence type="ECO:0000313" key="4">
    <source>
        <dbReference type="EMBL" id="GKU90539.1"/>
    </source>
</evidence>
<dbReference type="PANTHER" id="PTHR33620:SF1">
    <property type="entry name" value="UREASE ACCESSORY PROTEIN F"/>
    <property type="match status" value="1"/>
</dbReference>
<evidence type="ECO:0000313" key="5">
    <source>
        <dbReference type="Proteomes" id="UP001054252"/>
    </source>
</evidence>
<accession>A0AAV5HYH4</accession>
<evidence type="ECO:0000256" key="1">
    <source>
        <dbReference type="ARBA" id="ARBA00022988"/>
    </source>
</evidence>
<reference evidence="4 5" key="1">
    <citation type="journal article" date="2021" name="Commun. Biol.">
        <title>The genome of Shorea leprosula (Dipterocarpaceae) highlights the ecological relevance of drought in aseasonal tropical rainforests.</title>
        <authorList>
            <person name="Ng K.K.S."/>
            <person name="Kobayashi M.J."/>
            <person name="Fawcett J.A."/>
            <person name="Hatakeyama M."/>
            <person name="Paape T."/>
            <person name="Ng C.H."/>
            <person name="Ang C.C."/>
            <person name="Tnah L.H."/>
            <person name="Lee C.T."/>
            <person name="Nishiyama T."/>
            <person name="Sese J."/>
            <person name="O'Brien M.J."/>
            <person name="Copetti D."/>
            <person name="Mohd Noor M.I."/>
            <person name="Ong R.C."/>
            <person name="Putra M."/>
            <person name="Sireger I.Z."/>
            <person name="Indrioko S."/>
            <person name="Kosugi Y."/>
            <person name="Izuno A."/>
            <person name="Isagi Y."/>
            <person name="Lee S.L."/>
            <person name="Shimizu K.K."/>
        </authorList>
    </citation>
    <scope>NUCLEOTIDE SEQUENCE [LARGE SCALE GENOMIC DNA]</scope>
    <source>
        <strain evidence="4">214</strain>
    </source>
</reference>
<dbReference type="EMBL" id="BPVZ01000004">
    <property type="protein sequence ID" value="GKU90539.1"/>
    <property type="molecule type" value="Genomic_DNA"/>
</dbReference>
<comment type="caution">
    <text evidence="4">The sequence shown here is derived from an EMBL/GenBank/DDBJ whole genome shotgun (WGS) entry which is preliminary data.</text>
</comment>
<evidence type="ECO:0000256" key="2">
    <source>
        <dbReference type="ARBA" id="ARBA00023186"/>
    </source>
</evidence>
<keyword evidence="1" id="KW-0996">Nickel insertion</keyword>
<dbReference type="Pfam" id="PF01730">
    <property type="entry name" value="UreF"/>
    <property type="match status" value="1"/>
</dbReference>
<dbReference type="GO" id="GO:0016151">
    <property type="term" value="F:nickel cation binding"/>
    <property type="evidence" value="ECO:0007669"/>
    <property type="project" value="InterPro"/>
</dbReference>
<name>A0AAV5HYH4_9ROSI</name>